<organism evidence="2 3">
    <name type="scientific">Microbacterium dextranolyticum</name>
    <dbReference type="NCBI Taxonomy" id="36806"/>
    <lineage>
        <taxon>Bacteria</taxon>
        <taxon>Bacillati</taxon>
        <taxon>Actinomycetota</taxon>
        <taxon>Actinomycetes</taxon>
        <taxon>Micrococcales</taxon>
        <taxon>Microbacteriaceae</taxon>
        <taxon>Microbacterium</taxon>
    </lineage>
</organism>
<feature type="domain" description="RNB" evidence="1">
    <location>
        <begin position="75"/>
        <end position="391"/>
    </location>
</feature>
<dbReference type="GO" id="GO:0003723">
    <property type="term" value="F:RNA binding"/>
    <property type="evidence" value="ECO:0007669"/>
    <property type="project" value="InterPro"/>
</dbReference>
<protein>
    <submittedName>
        <fullName evidence="2">Exoribonuclease R</fullName>
    </submittedName>
</protein>
<evidence type="ECO:0000313" key="3">
    <source>
        <dbReference type="Proteomes" id="UP001142291"/>
    </source>
</evidence>
<dbReference type="GO" id="GO:0000175">
    <property type="term" value="F:3'-5'-RNA exonuclease activity"/>
    <property type="evidence" value="ECO:0007669"/>
    <property type="project" value="TreeGrafter"/>
</dbReference>
<dbReference type="InterPro" id="IPR001900">
    <property type="entry name" value="RNase_II/R"/>
</dbReference>
<dbReference type="SMART" id="SM00955">
    <property type="entry name" value="RNB"/>
    <property type="match status" value="1"/>
</dbReference>
<proteinExistence type="predicted"/>
<evidence type="ECO:0000313" key="2">
    <source>
        <dbReference type="EMBL" id="GLJ96556.1"/>
    </source>
</evidence>
<comment type="caution">
    <text evidence="2">The sequence shown here is derived from an EMBL/GenBank/DDBJ whole genome shotgun (WGS) entry which is preliminary data.</text>
</comment>
<accession>A0A9W6M758</accession>
<dbReference type="InterPro" id="IPR012340">
    <property type="entry name" value="NA-bd_OB-fold"/>
</dbReference>
<dbReference type="PANTHER" id="PTHR23355">
    <property type="entry name" value="RIBONUCLEASE"/>
    <property type="match status" value="1"/>
</dbReference>
<keyword evidence="3" id="KW-1185">Reference proteome</keyword>
<reference evidence="2" key="2">
    <citation type="submission" date="2023-01" db="EMBL/GenBank/DDBJ databases">
        <authorList>
            <person name="Sun Q."/>
            <person name="Evtushenko L."/>
        </authorList>
    </citation>
    <scope>NUCLEOTIDE SEQUENCE</scope>
    <source>
        <strain evidence="2">VKM Ac-1940</strain>
    </source>
</reference>
<dbReference type="EMBL" id="BSER01000011">
    <property type="protein sequence ID" value="GLJ96556.1"/>
    <property type="molecule type" value="Genomic_DNA"/>
</dbReference>
<evidence type="ECO:0000259" key="1">
    <source>
        <dbReference type="SMART" id="SM00955"/>
    </source>
</evidence>
<sequence>MHRRLRVGSRPRAYTDGVTTRRARIMSTTTRGELAASLAALRRSLDLPAAYPSAALAEAERAADTVPTDPTAAVLADLRSIPFLTIDPEGSTDLDQALHLERTASGGILHYAIADVPAFVTPGGALDVETRRRGQTIYAPDGRIPLHPEVISEHAASLLPGVDRRAYVWRFVLDDGARPVETTLTRAVVRSVRQWSYVEAQAAIDDATAPESLRSLVWFGSERAARERERGGASLNIPEARIVVDGDGYRLELEAEVPLEDANAQVSLLTGMAAADIMLRGRIGILRTMPPAAPDDIARFRAQTVALGLPWRTDVPYGEYLQSLDRSPAARAVREYAGGLFRGAGYASFDGEPPAQTDQAAIAAPYAHTTAPLRRLVDRWSLVVCEALANDREVPEWARASLAELPALMARSSAVTSRWDAGALDRVEAAVLSGREGEVFEGVVLAVRGDGIRVQLLSPPVEAKVPGITAAPGDSVRLRLVAASIGDGTLRFAAA</sequence>
<dbReference type="GO" id="GO:0006402">
    <property type="term" value="P:mRNA catabolic process"/>
    <property type="evidence" value="ECO:0007669"/>
    <property type="project" value="TreeGrafter"/>
</dbReference>
<dbReference type="InterPro" id="IPR040596">
    <property type="entry name" value="RNase_II_C_S1"/>
</dbReference>
<dbReference type="SUPFAM" id="SSF50249">
    <property type="entry name" value="Nucleic acid-binding proteins"/>
    <property type="match status" value="1"/>
</dbReference>
<dbReference type="PANTHER" id="PTHR23355:SF42">
    <property type="entry name" value="RIBONUCLEASE II, CHLOROPLASTIC_MITOCHONDRIAL"/>
    <property type="match status" value="1"/>
</dbReference>
<dbReference type="Proteomes" id="UP001142291">
    <property type="component" value="Unassembled WGS sequence"/>
</dbReference>
<dbReference type="AlphaFoldDB" id="A0A9W6M758"/>
<name>A0A9W6M758_9MICO</name>
<gene>
    <name evidence="2" type="ORF">GCM10017591_26190</name>
</gene>
<dbReference type="GO" id="GO:0000932">
    <property type="term" value="C:P-body"/>
    <property type="evidence" value="ECO:0007669"/>
    <property type="project" value="TreeGrafter"/>
</dbReference>
<reference evidence="2" key="1">
    <citation type="journal article" date="2014" name="Int. J. Syst. Evol. Microbiol.">
        <title>Complete genome sequence of Corynebacterium casei LMG S-19264T (=DSM 44701T), isolated from a smear-ripened cheese.</title>
        <authorList>
            <consortium name="US DOE Joint Genome Institute (JGI-PGF)"/>
            <person name="Walter F."/>
            <person name="Albersmeier A."/>
            <person name="Kalinowski J."/>
            <person name="Ruckert C."/>
        </authorList>
    </citation>
    <scope>NUCLEOTIDE SEQUENCE</scope>
    <source>
        <strain evidence="2">VKM Ac-1940</strain>
    </source>
</reference>
<dbReference type="InterPro" id="IPR050180">
    <property type="entry name" value="RNR_Ribonuclease"/>
</dbReference>
<dbReference type="Pfam" id="PF18614">
    <property type="entry name" value="RNase_II_C_S1"/>
    <property type="match status" value="1"/>
</dbReference>
<dbReference type="Pfam" id="PF00773">
    <property type="entry name" value="RNB"/>
    <property type="match status" value="1"/>
</dbReference>